<dbReference type="SUPFAM" id="SSF103506">
    <property type="entry name" value="Mitochondrial carrier"/>
    <property type="match status" value="1"/>
</dbReference>
<comment type="function">
    <text evidence="10">Mitochondrial glycine transporter that imports glycine into the mitochondrial matrix. Plays an important role in providing glycine for the first enzymatic step in heme biosynthesis, the condensation of glycine with succinyl-CoA to produce 5-aminolevulinate (ALA) in the miochondrial matrix.</text>
</comment>
<keyword evidence="6 10" id="KW-1133">Transmembrane helix</keyword>
<evidence type="ECO:0000256" key="10">
    <source>
        <dbReference type="HAMAP-Rule" id="MF_03064"/>
    </source>
</evidence>
<dbReference type="GO" id="GO:0005743">
    <property type="term" value="C:mitochondrial inner membrane"/>
    <property type="evidence" value="ECO:0007669"/>
    <property type="project" value="UniProtKB-SubCell"/>
</dbReference>
<evidence type="ECO:0000256" key="6">
    <source>
        <dbReference type="ARBA" id="ARBA00022989"/>
    </source>
</evidence>
<proteinExistence type="inferred from homology"/>
<dbReference type="Pfam" id="PF00153">
    <property type="entry name" value="Mito_carr"/>
    <property type="match status" value="3"/>
</dbReference>
<dbReference type="InterPro" id="IPR030847">
    <property type="entry name" value="Hem25/SLC25A38"/>
</dbReference>
<dbReference type="PANTHER" id="PTHR46181:SF3">
    <property type="entry name" value="MITOCHONDRIAL GLYCINE TRANSPORTER"/>
    <property type="match status" value="1"/>
</dbReference>
<comment type="similarity">
    <text evidence="10">Belongs to the mitochondrial carrier (TC 2.A.29) family. SLC25A38 subfamily.</text>
</comment>
<dbReference type="OrthoDB" id="1924968at2759"/>
<dbReference type="Proteomes" id="UP000515135">
    <property type="component" value="Unplaced"/>
</dbReference>
<evidence type="ECO:0000256" key="7">
    <source>
        <dbReference type="ARBA" id="ARBA00023128"/>
    </source>
</evidence>
<feature type="repeat" description="Solcar" evidence="11">
    <location>
        <begin position="181"/>
        <end position="265"/>
    </location>
</feature>
<dbReference type="GO" id="GO:1904983">
    <property type="term" value="P:glycine import into mitochondrion"/>
    <property type="evidence" value="ECO:0007669"/>
    <property type="project" value="UniProtKB-UniRule"/>
</dbReference>
<evidence type="ECO:0000256" key="9">
    <source>
        <dbReference type="ARBA" id="ARBA00034060"/>
    </source>
</evidence>
<evidence type="ECO:0000256" key="1">
    <source>
        <dbReference type="ARBA" id="ARBA00004141"/>
    </source>
</evidence>
<keyword evidence="2 10" id="KW-0813">Transport</keyword>
<organism evidence="12 13">
    <name type="scientific">Branchiostoma belcheri</name>
    <name type="common">Amphioxus</name>
    <dbReference type="NCBI Taxonomy" id="7741"/>
    <lineage>
        <taxon>Eukaryota</taxon>
        <taxon>Metazoa</taxon>
        <taxon>Chordata</taxon>
        <taxon>Cephalochordata</taxon>
        <taxon>Leptocardii</taxon>
        <taxon>Amphioxiformes</taxon>
        <taxon>Branchiostomatidae</taxon>
        <taxon>Branchiostoma</taxon>
    </lineage>
</organism>
<reference evidence="13" key="1">
    <citation type="submission" date="2025-08" db="UniProtKB">
        <authorList>
            <consortium name="RefSeq"/>
        </authorList>
    </citation>
    <scope>IDENTIFICATION</scope>
    <source>
        <tissue evidence="13">Gonad</tissue>
    </source>
</reference>
<dbReference type="AlphaFoldDB" id="A0A6P4ZW51"/>
<protein>
    <recommendedName>
        <fullName evidence="10">Mitochondrial glycine transporter</fullName>
    </recommendedName>
    <alternativeName>
        <fullName evidence="10">Solute carrier family 25 member 38 homolog</fullName>
    </alternativeName>
</protein>
<evidence type="ECO:0000256" key="3">
    <source>
        <dbReference type="ARBA" id="ARBA00022692"/>
    </source>
</evidence>
<dbReference type="HAMAP" id="MF_03064">
    <property type="entry name" value="SLC25A38"/>
    <property type="match status" value="1"/>
</dbReference>
<keyword evidence="8 10" id="KW-0472">Membrane</keyword>
<comment type="subcellular location">
    <subcellularLocation>
        <location evidence="1">Membrane</location>
        <topology evidence="1">Multi-pass membrane protein</topology>
    </subcellularLocation>
    <subcellularLocation>
        <location evidence="10">Mitochondrion inner membrane</location>
        <topology evidence="10">Multi-pass membrane protein</topology>
    </subcellularLocation>
</comment>
<gene>
    <name evidence="13" type="primary">LOC109486148</name>
</gene>
<accession>A0A6P4ZW51</accession>
<keyword evidence="7 10" id="KW-0496">Mitochondrion</keyword>
<dbReference type="Gene3D" id="1.50.40.10">
    <property type="entry name" value="Mitochondrial carrier domain"/>
    <property type="match status" value="1"/>
</dbReference>
<keyword evidence="4 10" id="KW-0677">Repeat</keyword>
<evidence type="ECO:0000256" key="4">
    <source>
        <dbReference type="ARBA" id="ARBA00022737"/>
    </source>
</evidence>
<sequence>MKSTTPIIRTRSLSRLLRTSDTSKGGGRLDLVVLHNLSWYGEVLGSSLAKYTIRSLSAAIPGALVLKEKSPSLERARATMDSIIAAPMIKSFLAGSFSGTCSTILFQPLDLVKTRLQSPLAIGSKSHAGMLKTLVTVIRNEKVAGLWKGVTPSIWRCVPGVGMYFCTLHELKAFFFSETDPTAAQSLLLGATARSIVGVSMLPVTVVKVRYECGMFQYRGVAAALKDMYRHEGRKGLYSGLSATLLRDVPFSGIYFMCYSELKKRIPGDQLDSSFVPILHFTCGIVAGAMASAVTQPADVIKTQMQIHPYKFKWMGSAAVSVYEIDGLKGFFRGIVPRTVRRTLMAAMAWTVYEQIMKTLGLK</sequence>
<dbReference type="GO" id="GO:0015187">
    <property type="term" value="F:glycine transmembrane transporter activity"/>
    <property type="evidence" value="ECO:0007669"/>
    <property type="project" value="UniProtKB-UniRule"/>
</dbReference>
<dbReference type="KEGG" id="bbel:109486148"/>
<dbReference type="PROSITE" id="PS50920">
    <property type="entry name" value="SOLCAR"/>
    <property type="match status" value="3"/>
</dbReference>
<comment type="catalytic activity">
    <reaction evidence="9 10">
        <text>glycine(in) = glycine(out)</text>
        <dbReference type="Rhea" id="RHEA:70715"/>
        <dbReference type="ChEBI" id="CHEBI:57305"/>
    </reaction>
</comment>
<dbReference type="RefSeq" id="XP_019645415.1">
    <property type="nucleotide sequence ID" value="XM_019789856.1"/>
</dbReference>
<evidence type="ECO:0000256" key="5">
    <source>
        <dbReference type="ARBA" id="ARBA00022792"/>
    </source>
</evidence>
<evidence type="ECO:0000256" key="2">
    <source>
        <dbReference type="ARBA" id="ARBA00022448"/>
    </source>
</evidence>
<dbReference type="PRINTS" id="PR00926">
    <property type="entry name" value="MITOCARRIER"/>
</dbReference>
<keyword evidence="5 10" id="KW-0999">Mitochondrion inner membrane</keyword>
<dbReference type="InterPro" id="IPR018108">
    <property type="entry name" value="MCP_transmembrane"/>
</dbReference>
<dbReference type="InterPro" id="IPR023395">
    <property type="entry name" value="MCP_dom_sf"/>
</dbReference>
<keyword evidence="12" id="KW-1185">Reference proteome</keyword>
<evidence type="ECO:0000256" key="11">
    <source>
        <dbReference type="PROSITE-ProRule" id="PRU00282"/>
    </source>
</evidence>
<keyword evidence="3 10" id="KW-0812">Transmembrane</keyword>
<evidence type="ECO:0000256" key="8">
    <source>
        <dbReference type="ARBA" id="ARBA00023136"/>
    </source>
</evidence>
<name>A0A6P4ZW51_BRABE</name>
<dbReference type="PANTHER" id="PTHR46181">
    <property type="entry name" value="MITOCHONDRIAL GLYCINE TRANSPORTER"/>
    <property type="match status" value="1"/>
</dbReference>
<feature type="repeat" description="Solcar" evidence="11">
    <location>
        <begin position="86"/>
        <end position="174"/>
    </location>
</feature>
<dbReference type="GeneID" id="109486148"/>
<evidence type="ECO:0000313" key="12">
    <source>
        <dbReference type="Proteomes" id="UP000515135"/>
    </source>
</evidence>
<feature type="repeat" description="Solcar" evidence="11">
    <location>
        <begin position="275"/>
        <end position="359"/>
    </location>
</feature>
<evidence type="ECO:0000313" key="13">
    <source>
        <dbReference type="RefSeq" id="XP_019645415.1"/>
    </source>
</evidence>
<dbReference type="InterPro" id="IPR002067">
    <property type="entry name" value="MCP"/>
</dbReference>